<reference evidence="2 3" key="1">
    <citation type="submission" date="2020-04" db="EMBL/GenBank/DDBJ databases">
        <authorList>
            <person name="Klaysubun C."/>
            <person name="Duangmal K."/>
            <person name="Lipun K."/>
        </authorList>
    </citation>
    <scope>NUCLEOTIDE SEQUENCE [LARGE SCALE GENOMIC DNA]</scope>
    <source>
        <strain evidence="2 3">JCM 11839</strain>
    </source>
</reference>
<name>A0ABX1REA9_9PSEU</name>
<comment type="caution">
    <text evidence="2">The sequence shown here is derived from an EMBL/GenBank/DDBJ whole genome shotgun (WGS) entry which is preliminary data.</text>
</comment>
<dbReference type="Proteomes" id="UP001296706">
    <property type="component" value="Unassembled WGS sequence"/>
</dbReference>
<evidence type="ECO:0000259" key="1">
    <source>
        <dbReference type="Pfam" id="PF00144"/>
    </source>
</evidence>
<dbReference type="InterPro" id="IPR052907">
    <property type="entry name" value="Beta-lactamase/esterase"/>
</dbReference>
<dbReference type="SUPFAM" id="SSF56601">
    <property type="entry name" value="beta-lactamase/transpeptidase-like"/>
    <property type="match status" value="1"/>
</dbReference>
<dbReference type="PANTHER" id="PTHR43319:SF3">
    <property type="entry name" value="BETA-LACTAMASE-RELATED DOMAIN-CONTAINING PROTEIN"/>
    <property type="match status" value="1"/>
</dbReference>
<dbReference type="EMBL" id="JAAXKY010000024">
    <property type="protein sequence ID" value="NMH77486.1"/>
    <property type="molecule type" value="Genomic_DNA"/>
</dbReference>
<proteinExistence type="predicted"/>
<evidence type="ECO:0000313" key="3">
    <source>
        <dbReference type="Proteomes" id="UP001296706"/>
    </source>
</evidence>
<dbReference type="Pfam" id="PF00144">
    <property type="entry name" value="Beta-lactamase"/>
    <property type="match status" value="1"/>
</dbReference>
<protein>
    <submittedName>
        <fullName evidence="2">Beta-lactamase family protein</fullName>
    </submittedName>
</protein>
<dbReference type="InterPro" id="IPR012338">
    <property type="entry name" value="Beta-lactam/transpept-like"/>
</dbReference>
<evidence type="ECO:0000313" key="2">
    <source>
        <dbReference type="EMBL" id="NMH77486.1"/>
    </source>
</evidence>
<dbReference type="PANTHER" id="PTHR43319">
    <property type="entry name" value="BETA-LACTAMASE-RELATED"/>
    <property type="match status" value="1"/>
</dbReference>
<organism evidence="2 3">
    <name type="scientific">Pseudonocardia xinjiangensis</name>
    <dbReference type="NCBI Taxonomy" id="75289"/>
    <lineage>
        <taxon>Bacteria</taxon>
        <taxon>Bacillati</taxon>
        <taxon>Actinomycetota</taxon>
        <taxon>Actinomycetes</taxon>
        <taxon>Pseudonocardiales</taxon>
        <taxon>Pseudonocardiaceae</taxon>
        <taxon>Pseudonocardia</taxon>
    </lineage>
</organism>
<gene>
    <name evidence="2" type="ORF">HF577_10360</name>
</gene>
<keyword evidence="3" id="KW-1185">Reference proteome</keyword>
<dbReference type="Gene3D" id="3.40.710.10">
    <property type="entry name" value="DD-peptidase/beta-lactamase superfamily"/>
    <property type="match status" value="1"/>
</dbReference>
<accession>A0ABX1REA9</accession>
<feature type="domain" description="Beta-lactamase-related" evidence="1">
    <location>
        <begin position="12"/>
        <end position="198"/>
    </location>
</feature>
<dbReference type="InterPro" id="IPR001466">
    <property type="entry name" value="Beta-lactam-related"/>
</dbReference>
<sequence length="221" mass="23306">MSPGRGGSPRTARRITASSLRDLVRDRLATPLGADFQIGLSTKDLHRVSDVIVPVFDVDPSVLDRGSAAYRTFTGPAFSAGAANTADWRAADLGAANGHGNAASVADVLSPLVTGSGAGPSLRPDTVDLIFREQSNGVDLVNGLHVRWGIGFALPDRRTLPWLPGGRIAFWGGWGGSMAIADIDRRMTISYVMNRMDADLLGSSRAAAYVGAVYDVVRGSR</sequence>